<evidence type="ECO:0000259" key="7">
    <source>
        <dbReference type="Pfam" id="PF10520"/>
    </source>
</evidence>
<dbReference type="EMBL" id="SDRB02011839">
    <property type="protein sequence ID" value="THF99853.1"/>
    <property type="molecule type" value="Genomic_DNA"/>
</dbReference>
<dbReference type="PANTHER" id="PTHR48140:SF1">
    <property type="entry name" value="FATTY ACID DESATURASE 4, CHLOROPLASTIC-RELATED"/>
    <property type="match status" value="1"/>
</dbReference>
<dbReference type="GO" id="GO:0016020">
    <property type="term" value="C:membrane"/>
    <property type="evidence" value="ECO:0007669"/>
    <property type="project" value="UniProtKB-SubCell"/>
</dbReference>
<organism evidence="8 9">
    <name type="scientific">Camellia sinensis var. sinensis</name>
    <name type="common">China tea</name>
    <dbReference type="NCBI Taxonomy" id="542762"/>
    <lineage>
        <taxon>Eukaryota</taxon>
        <taxon>Viridiplantae</taxon>
        <taxon>Streptophyta</taxon>
        <taxon>Embryophyta</taxon>
        <taxon>Tracheophyta</taxon>
        <taxon>Spermatophyta</taxon>
        <taxon>Magnoliopsida</taxon>
        <taxon>eudicotyledons</taxon>
        <taxon>Gunneridae</taxon>
        <taxon>Pentapetalae</taxon>
        <taxon>asterids</taxon>
        <taxon>Ericales</taxon>
        <taxon>Theaceae</taxon>
        <taxon>Camellia</taxon>
    </lineage>
</organism>
<feature type="region of interest" description="Disordered" evidence="6">
    <location>
        <begin position="1"/>
        <end position="74"/>
    </location>
</feature>
<comment type="subcellular location">
    <subcellularLocation>
        <location evidence="1">Membrane</location>
        <topology evidence="1">Multi-pass membrane protein</topology>
    </subcellularLocation>
</comment>
<dbReference type="InterPro" id="IPR019547">
    <property type="entry name" value="Lipid_desat"/>
</dbReference>
<keyword evidence="9" id="KW-1185">Reference proteome</keyword>
<dbReference type="PANTHER" id="PTHR48140">
    <property type="entry name" value="FATTY ACID DESATURASE 4, CHLOROPLASTIC-RELATED"/>
    <property type="match status" value="1"/>
</dbReference>
<evidence type="ECO:0000256" key="3">
    <source>
        <dbReference type="ARBA" id="ARBA00022692"/>
    </source>
</evidence>
<evidence type="ECO:0000256" key="6">
    <source>
        <dbReference type="SAM" id="MobiDB-lite"/>
    </source>
</evidence>
<sequence length="331" mass="36721">MPARATATATANTSPAPAVSIAQPLPPPPQPLPNPSTTLQSYPRHRHRHRHRQHLPSPSRVHCSTTTTTKPKHNPAKLVIEPSRLQTPPIFNDPSLQSTWSHRAWVACGCTTVLVSLAKCVTAAANSHMWLEPILAGLVGYVLADLGSGVYHWAIDNYGGSTTPVFGSQIEAFQGHHKWPWTITRRQFANNIQALARAVTFTVLPIDLAFNSPVLHGFVAVCSGCIMFSQQFHAWAHSTKSRLPPPVLALQDAGVLVSRSQHAAHHRQPYNNNYCIVSGVWNEFLDEHKVFEALEMVVFFKLGVRPRSWTEPNLDWAEEIETPQILRTPLI</sequence>
<dbReference type="UniPathway" id="UPA00199"/>
<keyword evidence="3" id="KW-0812">Transmembrane</keyword>
<proteinExistence type="inferred from homology"/>
<dbReference type="Proteomes" id="UP000306102">
    <property type="component" value="Unassembled WGS sequence"/>
</dbReference>
<evidence type="ECO:0000313" key="9">
    <source>
        <dbReference type="Proteomes" id="UP000306102"/>
    </source>
</evidence>
<dbReference type="STRING" id="542762.A0A4S4DCI5"/>
<dbReference type="GO" id="GO:0006631">
    <property type="term" value="P:fatty acid metabolic process"/>
    <property type="evidence" value="ECO:0007669"/>
    <property type="project" value="UniProtKB-UniPathway"/>
</dbReference>
<dbReference type="InterPro" id="IPR052864">
    <property type="entry name" value="Chloroplast_FAD_CarF"/>
</dbReference>
<name>A0A4S4DCI5_CAMSN</name>
<comment type="caution">
    <text evidence="8">The sequence shown here is derived from an EMBL/GenBank/DDBJ whole genome shotgun (WGS) entry which is preliminary data.</text>
</comment>
<feature type="compositionally biased region" description="Pro residues" evidence="6">
    <location>
        <begin position="24"/>
        <end position="34"/>
    </location>
</feature>
<keyword evidence="4" id="KW-1133">Transmembrane helix</keyword>
<keyword evidence="5" id="KW-0472">Membrane</keyword>
<gene>
    <name evidence="8" type="ORF">TEA_017727</name>
</gene>
<evidence type="ECO:0000256" key="2">
    <source>
        <dbReference type="ARBA" id="ARBA00007620"/>
    </source>
</evidence>
<feature type="domain" description="Lipid desaturase" evidence="7">
    <location>
        <begin position="141"/>
        <end position="309"/>
    </location>
</feature>
<feature type="compositionally biased region" description="Low complexity" evidence="6">
    <location>
        <begin position="1"/>
        <end position="18"/>
    </location>
</feature>
<evidence type="ECO:0000313" key="8">
    <source>
        <dbReference type="EMBL" id="THF99853.1"/>
    </source>
</evidence>
<dbReference type="Pfam" id="PF10520">
    <property type="entry name" value="Lipid_desat"/>
    <property type="match status" value="1"/>
</dbReference>
<accession>A0A4S4DCI5</accession>
<feature type="compositionally biased region" description="Basic residues" evidence="6">
    <location>
        <begin position="43"/>
        <end position="54"/>
    </location>
</feature>
<reference evidence="8 9" key="1">
    <citation type="journal article" date="2018" name="Proc. Natl. Acad. Sci. U.S.A.">
        <title>Draft genome sequence of Camellia sinensis var. sinensis provides insights into the evolution of the tea genome and tea quality.</title>
        <authorList>
            <person name="Wei C."/>
            <person name="Yang H."/>
            <person name="Wang S."/>
            <person name="Zhao J."/>
            <person name="Liu C."/>
            <person name="Gao L."/>
            <person name="Xia E."/>
            <person name="Lu Y."/>
            <person name="Tai Y."/>
            <person name="She G."/>
            <person name="Sun J."/>
            <person name="Cao H."/>
            <person name="Tong W."/>
            <person name="Gao Q."/>
            <person name="Li Y."/>
            <person name="Deng W."/>
            <person name="Jiang X."/>
            <person name="Wang W."/>
            <person name="Chen Q."/>
            <person name="Zhang S."/>
            <person name="Li H."/>
            <person name="Wu J."/>
            <person name="Wang P."/>
            <person name="Li P."/>
            <person name="Shi C."/>
            <person name="Zheng F."/>
            <person name="Jian J."/>
            <person name="Huang B."/>
            <person name="Shan D."/>
            <person name="Shi M."/>
            <person name="Fang C."/>
            <person name="Yue Y."/>
            <person name="Li F."/>
            <person name="Li D."/>
            <person name="Wei S."/>
            <person name="Han B."/>
            <person name="Jiang C."/>
            <person name="Yin Y."/>
            <person name="Xia T."/>
            <person name="Zhang Z."/>
            <person name="Bennetzen J.L."/>
            <person name="Zhao S."/>
            <person name="Wan X."/>
        </authorList>
    </citation>
    <scope>NUCLEOTIDE SEQUENCE [LARGE SCALE GENOMIC DNA]</scope>
    <source>
        <strain evidence="9">cv. Shuchazao</strain>
        <tissue evidence="8">Leaf</tissue>
    </source>
</reference>
<comment type="similarity">
    <text evidence="2">Belongs to the fatty acid desaturase CarF family.</text>
</comment>
<evidence type="ECO:0000256" key="4">
    <source>
        <dbReference type="ARBA" id="ARBA00022989"/>
    </source>
</evidence>
<protein>
    <recommendedName>
        <fullName evidence="7">Lipid desaturase domain-containing protein</fullName>
    </recommendedName>
</protein>
<evidence type="ECO:0000256" key="1">
    <source>
        <dbReference type="ARBA" id="ARBA00004141"/>
    </source>
</evidence>
<evidence type="ECO:0000256" key="5">
    <source>
        <dbReference type="ARBA" id="ARBA00023136"/>
    </source>
</evidence>
<dbReference type="AlphaFoldDB" id="A0A4S4DCI5"/>